<dbReference type="PANTHER" id="PTHR43401:SF2">
    <property type="entry name" value="L-THREONINE 3-DEHYDROGENASE"/>
    <property type="match status" value="1"/>
</dbReference>
<name>A0A6J7RN31_9ZZZZ</name>
<keyword evidence="1" id="KW-0560">Oxidoreductase</keyword>
<dbReference type="GO" id="GO:0016491">
    <property type="term" value="F:oxidoreductase activity"/>
    <property type="evidence" value="ECO:0007669"/>
    <property type="project" value="UniProtKB-KW"/>
</dbReference>
<dbReference type="SUPFAM" id="SSF50129">
    <property type="entry name" value="GroES-like"/>
    <property type="match status" value="1"/>
</dbReference>
<dbReference type="InterPro" id="IPR050129">
    <property type="entry name" value="Zn_alcohol_dh"/>
</dbReference>
<accession>A0A6J7RN31</accession>
<dbReference type="Gene3D" id="3.40.50.720">
    <property type="entry name" value="NAD(P)-binding Rossmann-like Domain"/>
    <property type="match status" value="1"/>
</dbReference>
<dbReference type="InterPro" id="IPR013149">
    <property type="entry name" value="ADH-like_C"/>
</dbReference>
<sequence length="339" mass="35571">MKAGLVTGHRTFTIVEVPEPVISDGKAIVQVDSCGICGTDLHGFLSHDPYNPAICGHEFSGTVSAVSKEIRHIREGDRVVCGIAPACGRCPQCLGGQSGYCMYAFLGMIGRDPLAPPHGGFAPRIALDAMRLVKTNAALTASQASIVEPATVAYHAVMRSLPRPDQEVVVQGCGPIGLLTLQAAKAAGAGRVVAIEPNALRREKALAVGAHEAITPEEAKERYSSQGADLIFECAGIPPTIQSAVDMIRRGGVVNLVGLASGTATINPHTWLLKEATVISSLGYMHHEFSDVMNLIADGRILVDPLHDKTVSLEELPAAIEALADNPSSAVKILVDPNA</sequence>
<feature type="domain" description="Alcohol dehydrogenase-like C-terminal" evidence="2">
    <location>
        <begin position="175"/>
        <end position="297"/>
    </location>
</feature>
<gene>
    <name evidence="4" type="ORF">UFOPK4098_01467</name>
</gene>
<dbReference type="Gene3D" id="3.90.180.10">
    <property type="entry name" value="Medium-chain alcohol dehydrogenases, catalytic domain"/>
    <property type="match status" value="1"/>
</dbReference>
<protein>
    <submittedName>
        <fullName evidence="4">Unannotated protein</fullName>
    </submittedName>
</protein>
<dbReference type="InterPro" id="IPR036291">
    <property type="entry name" value="NAD(P)-bd_dom_sf"/>
</dbReference>
<organism evidence="4">
    <name type="scientific">freshwater metagenome</name>
    <dbReference type="NCBI Taxonomy" id="449393"/>
    <lineage>
        <taxon>unclassified sequences</taxon>
        <taxon>metagenomes</taxon>
        <taxon>ecological metagenomes</taxon>
    </lineage>
</organism>
<evidence type="ECO:0000259" key="3">
    <source>
        <dbReference type="Pfam" id="PF08240"/>
    </source>
</evidence>
<feature type="domain" description="Alcohol dehydrogenase-like N-terminal" evidence="3">
    <location>
        <begin position="24"/>
        <end position="135"/>
    </location>
</feature>
<dbReference type="Pfam" id="PF08240">
    <property type="entry name" value="ADH_N"/>
    <property type="match status" value="1"/>
</dbReference>
<dbReference type="SUPFAM" id="SSF51735">
    <property type="entry name" value="NAD(P)-binding Rossmann-fold domains"/>
    <property type="match status" value="1"/>
</dbReference>
<proteinExistence type="predicted"/>
<dbReference type="Pfam" id="PF00107">
    <property type="entry name" value="ADH_zinc_N"/>
    <property type="match status" value="1"/>
</dbReference>
<dbReference type="PANTHER" id="PTHR43401">
    <property type="entry name" value="L-THREONINE 3-DEHYDROGENASE"/>
    <property type="match status" value="1"/>
</dbReference>
<evidence type="ECO:0000313" key="4">
    <source>
        <dbReference type="EMBL" id="CAB5030166.1"/>
    </source>
</evidence>
<dbReference type="AlphaFoldDB" id="A0A6J7RN31"/>
<evidence type="ECO:0000256" key="1">
    <source>
        <dbReference type="ARBA" id="ARBA00023002"/>
    </source>
</evidence>
<reference evidence="4" key="1">
    <citation type="submission" date="2020-05" db="EMBL/GenBank/DDBJ databases">
        <authorList>
            <person name="Chiriac C."/>
            <person name="Salcher M."/>
            <person name="Ghai R."/>
            <person name="Kavagutti S V."/>
        </authorList>
    </citation>
    <scope>NUCLEOTIDE SEQUENCE</scope>
</reference>
<dbReference type="InterPro" id="IPR013154">
    <property type="entry name" value="ADH-like_N"/>
</dbReference>
<dbReference type="EMBL" id="CAFBPN010000124">
    <property type="protein sequence ID" value="CAB5030166.1"/>
    <property type="molecule type" value="Genomic_DNA"/>
</dbReference>
<dbReference type="InterPro" id="IPR011032">
    <property type="entry name" value="GroES-like_sf"/>
</dbReference>
<evidence type="ECO:0000259" key="2">
    <source>
        <dbReference type="Pfam" id="PF00107"/>
    </source>
</evidence>